<feature type="coiled-coil region" evidence="17">
    <location>
        <begin position="171"/>
        <end position="225"/>
    </location>
</feature>
<dbReference type="GO" id="GO:0006289">
    <property type="term" value="P:nucleotide-excision repair"/>
    <property type="evidence" value="ECO:0007669"/>
    <property type="project" value="InterPro"/>
</dbReference>
<keyword evidence="17" id="KW-0175">Coiled coil</keyword>
<keyword evidence="13" id="KW-0234">DNA repair</keyword>
<dbReference type="NCBIfam" id="NF001503">
    <property type="entry name" value="PRK00349.1"/>
    <property type="match status" value="1"/>
</dbReference>
<keyword evidence="9" id="KW-0862">Zinc</keyword>
<dbReference type="InterPro" id="IPR027417">
    <property type="entry name" value="P-loop_NTPase"/>
</dbReference>
<reference evidence="19 20" key="1">
    <citation type="journal article" date="2011" name="ISME J.">
        <title>Community ecology of hot spring cyanobacterial mats: predominant populations and their functional potential.</title>
        <authorList>
            <person name="Klatt C.G."/>
            <person name="Wood J.M."/>
            <person name="Rusch D.B."/>
            <person name="Bateson M.M."/>
            <person name="Hamamura N."/>
            <person name="Heidelberg J.F."/>
            <person name="Grossman A.R."/>
            <person name="Bhaya D."/>
            <person name="Cohan F.M."/>
            <person name="Kuhl M."/>
            <person name="Bryant D.A."/>
            <person name="Ward D.M."/>
        </authorList>
    </citation>
    <scope>NUCLEOTIDE SEQUENCE [LARGE SCALE GENOMIC DNA]</scope>
    <source>
        <strain evidence="19">OS</strain>
    </source>
</reference>
<evidence type="ECO:0000256" key="4">
    <source>
        <dbReference type="ARBA" id="ARBA00022737"/>
    </source>
</evidence>
<dbReference type="GO" id="GO:0005737">
    <property type="term" value="C:cytoplasm"/>
    <property type="evidence" value="ECO:0007669"/>
    <property type="project" value="UniProtKB-SubCell"/>
</dbReference>
<evidence type="ECO:0000259" key="18">
    <source>
        <dbReference type="PROSITE" id="PS50893"/>
    </source>
</evidence>
<dbReference type="InterPro" id="IPR017871">
    <property type="entry name" value="ABC_transporter-like_CS"/>
</dbReference>
<dbReference type="PROSITE" id="PS50893">
    <property type="entry name" value="ABC_TRANSPORTER_2"/>
    <property type="match status" value="2"/>
</dbReference>
<protein>
    <recommendedName>
        <fullName evidence="15">UvrABC system protein A</fullName>
    </recommendedName>
    <alternativeName>
        <fullName evidence="16">Excinuclease ABC subunit A</fullName>
    </alternativeName>
</protein>
<dbReference type="Gene3D" id="3.30.1490.20">
    <property type="entry name" value="ATP-grasp fold, A domain"/>
    <property type="match status" value="1"/>
</dbReference>
<evidence type="ECO:0000256" key="10">
    <source>
        <dbReference type="ARBA" id="ARBA00022840"/>
    </source>
</evidence>
<keyword evidence="8" id="KW-0863">Zinc-finger</keyword>
<dbReference type="GO" id="GO:0009380">
    <property type="term" value="C:excinuclease repair complex"/>
    <property type="evidence" value="ECO:0007669"/>
    <property type="project" value="InterPro"/>
</dbReference>
<evidence type="ECO:0000256" key="3">
    <source>
        <dbReference type="ARBA" id="ARBA00022723"/>
    </source>
</evidence>
<keyword evidence="6" id="KW-0227">DNA damage</keyword>
<dbReference type="AlphaFoldDB" id="A0A395M0C0"/>
<dbReference type="Pfam" id="PF17755">
    <property type="entry name" value="UvrA_DNA-bind"/>
    <property type="match status" value="1"/>
</dbReference>
<evidence type="ECO:0000313" key="20">
    <source>
        <dbReference type="Proteomes" id="UP000266389"/>
    </source>
</evidence>
<dbReference type="Gene3D" id="3.40.50.300">
    <property type="entry name" value="P-loop containing nucleotide triphosphate hydrolases"/>
    <property type="match status" value="2"/>
</dbReference>
<dbReference type="Gene3D" id="1.20.1580.10">
    <property type="entry name" value="ABC transporter ATPase like domain"/>
    <property type="match status" value="2"/>
</dbReference>
<gene>
    <name evidence="19" type="primary">uvrA</name>
    <name evidence="19" type="ORF">D0433_09825</name>
</gene>
<dbReference type="InterPro" id="IPR041102">
    <property type="entry name" value="UvrA_inter"/>
</dbReference>
<dbReference type="Pfam" id="PF17760">
    <property type="entry name" value="UvrA_inter"/>
    <property type="match status" value="1"/>
</dbReference>
<dbReference type="PANTHER" id="PTHR43152:SF3">
    <property type="entry name" value="UVRABC SYSTEM PROTEIN A"/>
    <property type="match status" value="1"/>
</dbReference>
<dbReference type="Gene3D" id="1.10.8.280">
    <property type="entry name" value="ABC transporter ATPase domain-like"/>
    <property type="match status" value="1"/>
</dbReference>
<dbReference type="InterPro" id="IPR003439">
    <property type="entry name" value="ABC_transporter-like_ATP-bd"/>
</dbReference>
<comment type="caution">
    <text evidence="19">The sequence shown here is derived from an EMBL/GenBank/DDBJ whole genome shotgun (WGS) entry which is preliminary data.</text>
</comment>
<keyword evidence="2" id="KW-0963">Cytoplasm</keyword>
<feature type="domain" description="ABC transporter" evidence="18">
    <location>
        <begin position="261"/>
        <end position="593"/>
    </location>
</feature>
<keyword evidence="5" id="KW-0547">Nucleotide-binding</keyword>
<sequence>MNAEAQAQTKTNGPASVIFIKGARTHNLKNIDVRIPRNKLVVITGVSGSGKSSLAFDTLYAEGHRRYVESMSAYIRQFLERMQRPDVDYISGIAPAIAIEQKTISKNPRSTVGTVTEIYDYLRLLFARIGKTYSPDTHEMVLKHSPEDVLIQMRLLEEGLKCYICFPFPHHKDENKKDRTLTEELQNLKKKGFYRIVHGKNILDISQAEEEKKLLSLSKKEQEKLLVLVDRLVLKHNDETFSRITEAVETAFAESNGYCTVRVLEGRDYSFSDKFELNGVEYEEPTPQLFAFNSPYGACPTCQGFGRVAGIDEDAVIPNKALSLRDGAIVCWNSEKHIRHLHALIRIAPKYNIALDVPYSKLPASAKKLIWQGAPKDGFLGIDGFFKEVEKEAQYKMHYRVLLNRYRGYTTCPDCGGSRLRKEALYVKVAGKTIFDIVQMSIAEAYEFIKNIEISRFDREIAQTILNELEKRLGYLVEVGVHYLTLNRPANTLSGGESQRINLATSLGSSLMGSIYILDEPSIGLHQHDSARLIQILKKLRDIGNTVVVVEHDREIIEAADEVIDLGIGAGRHGGSLVFQGSPAEIVHAPNSLTGKYLKNKHAIPVPERRRPVSFSKAIEIEGALENNLKNINVKFPLGVMTCVTGVSGSGKSTLVGDILYLGLLKQKVGTSEKVGTHKALRGAHLIEKVEIVDQSPIGRTSRSNPATYMKVFDDIRVLFAQTQYAKLKGWDAGYFSFNIPGGRCEACAGEGVIRVEMQFLADIETVCEACNGKRYKEDTLNALYKGKSIADVLNMTVAEALEFFSDQKSITKKLKILQEVGLGYLQLGQSGSTLSGGEAQRLKLAYHIASSESKNSLFIFDEPTTGLHFDDIRKLIDCFNRLLEQGNTLVVIEHNLDLIKQADWIIDLGPGAGEEGGEIVAQGTPEEVAQSERSYTAKYLREYLSGKPANQPDAEKALTC</sequence>
<dbReference type="NCBIfam" id="TIGR00630">
    <property type="entry name" value="uvra"/>
    <property type="match status" value="1"/>
</dbReference>
<evidence type="ECO:0000256" key="13">
    <source>
        <dbReference type="ARBA" id="ARBA00023204"/>
    </source>
</evidence>
<dbReference type="GO" id="GO:0016887">
    <property type="term" value="F:ATP hydrolysis activity"/>
    <property type="evidence" value="ECO:0007669"/>
    <property type="project" value="InterPro"/>
</dbReference>
<name>A0A395M0C0_9BACT</name>
<keyword evidence="10" id="KW-0067">ATP-binding</keyword>
<evidence type="ECO:0000256" key="2">
    <source>
        <dbReference type="ARBA" id="ARBA00022490"/>
    </source>
</evidence>
<keyword evidence="7" id="KW-0228">DNA excision</keyword>
<keyword evidence="12" id="KW-0238">DNA-binding</keyword>
<evidence type="ECO:0000256" key="7">
    <source>
        <dbReference type="ARBA" id="ARBA00022769"/>
    </source>
</evidence>
<feature type="domain" description="ABC transporter" evidence="18">
    <location>
        <begin position="610"/>
        <end position="936"/>
    </location>
</feature>
<proteinExistence type="inferred from homology"/>
<evidence type="ECO:0000256" key="17">
    <source>
        <dbReference type="SAM" id="Coils"/>
    </source>
</evidence>
<dbReference type="InterPro" id="IPR004602">
    <property type="entry name" value="UvrA"/>
</dbReference>
<accession>A0A395M0C0</accession>
<keyword evidence="3" id="KW-0479">Metal-binding</keyword>
<evidence type="ECO:0000256" key="16">
    <source>
        <dbReference type="ARBA" id="ARBA00042156"/>
    </source>
</evidence>
<dbReference type="InterPro" id="IPR013815">
    <property type="entry name" value="ATP_grasp_subdomain_1"/>
</dbReference>
<evidence type="ECO:0000313" key="19">
    <source>
        <dbReference type="EMBL" id="RFM23658.1"/>
    </source>
</evidence>
<dbReference type="GO" id="GO:0004518">
    <property type="term" value="F:nuclease activity"/>
    <property type="evidence" value="ECO:0007669"/>
    <property type="project" value="UniProtKB-KW"/>
</dbReference>
<evidence type="ECO:0000256" key="9">
    <source>
        <dbReference type="ARBA" id="ARBA00022833"/>
    </source>
</evidence>
<evidence type="ECO:0000256" key="6">
    <source>
        <dbReference type="ARBA" id="ARBA00022763"/>
    </source>
</evidence>
<dbReference type="PANTHER" id="PTHR43152">
    <property type="entry name" value="UVRABC SYSTEM PROTEIN A"/>
    <property type="match status" value="1"/>
</dbReference>
<dbReference type="EMBL" id="PHFL01000060">
    <property type="protein sequence ID" value="RFM23658.1"/>
    <property type="molecule type" value="Genomic_DNA"/>
</dbReference>
<organism evidence="19 20">
    <name type="scientific">Candidatus Thermochlorobacter aerophilus</name>
    <dbReference type="NCBI Taxonomy" id="1868324"/>
    <lineage>
        <taxon>Bacteria</taxon>
        <taxon>Pseudomonadati</taxon>
        <taxon>Chlorobiota</taxon>
        <taxon>Chlorobiia</taxon>
        <taxon>Chlorobiales</taxon>
        <taxon>Candidatus Thermochlorobacteriaceae</taxon>
        <taxon>Candidatus Thermochlorobacter</taxon>
    </lineage>
</organism>
<keyword evidence="11" id="KW-0267">Excision nuclease</keyword>
<evidence type="ECO:0000256" key="1">
    <source>
        <dbReference type="ARBA" id="ARBA00004496"/>
    </source>
</evidence>
<dbReference type="InterPro" id="IPR041552">
    <property type="entry name" value="UvrA_DNA-bd"/>
</dbReference>
<evidence type="ECO:0000256" key="12">
    <source>
        <dbReference type="ARBA" id="ARBA00023125"/>
    </source>
</evidence>
<dbReference type="GO" id="GO:0008270">
    <property type="term" value="F:zinc ion binding"/>
    <property type="evidence" value="ECO:0007669"/>
    <property type="project" value="UniProtKB-KW"/>
</dbReference>
<evidence type="ECO:0000256" key="8">
    <source>
        <dbReference type="ARBA" id="ARBA00022771"/>
    </source>
</evidence>
<evidence type="ECO:0000256" key="15">
    <source>
        <dbReference type="ARBA" id="ARBA00039316"/>
    </source>
</evidence>
<evidence type="ECO:0000256" key="5">
    <source>
        <dbReference type="ARBA" id="ARBA00022741"/>
    </source>
</evidence>
<dbReference type="PROSITE" id="PS00211">
    <property type="entry name" value="ABC_TRANSPORTER_1"/>
    <property type="match status" value="1"/>
</dbReference>
<dbReference type="Proteomes" id="UP000266389">
    <property type="component" value="Unassembled WGS sequence"/>
</dbReference>
<dbReference type="SUPFAM" id="SSF52540">
    <property type="entry name" value="P-loop containing nucleoside triphosphate hydrolases"/>
    <property type="match status" value="2"/>
</dbReference>
<evidence type="ECO:0000256" key="11">
    <source>
        <dbReference type="ARBA" id="ARBA00022881"/>
    </source>
</evidence>
<keyword evidence="4" id="KW-0677">Repeat</keyword>
<comment type="subcellular location">
    <subcellularLocation>
        <location evidence="1">Cytoplasm</location>
    </subcellularLocation>
</comment>
<comment type="similarity">
    <text evidence="14">Belongs to the ABC transporter superfamily. UvrA family.</text>
</comment>
<dbReference type="GO" id="GO:0003677">
    <property type="term" value="F:DNA binding"/>
    <property type="evidence" value="ECO:0007669"/>
    <property type="project" value="UniProtKB-KW"/>
</dbReference>
<dbReference type="GO" id="GO:0005524">
    <property type="term" value="F:ATP binding"/>
    <property type="evidence" value="ECO:0007669"/>
    <property type="project" value="UniProtKB-KW"/>
</dbReference>
<evidence type="ECO:0000256" key="14">
    <source>
        <dbReference type="ARBA" id="ARBA00038000"/>
    </source>
</evidence>